<dbReference type="EMBL" id="ASPP01010656">
    <property type="protein sequence ID" value="ETO22527.1"/>
    <property type="molecule type" value="Genomic_DNA"/>
</dbReference>
<dbReference type="GO" id="GO:0000987">
    <property type="term" value="F:cis-regulatory region sequence-specific DNA binding"/>
    <property type="evidence" value="ECO:0007669"/>
    <property type="project" value="TreeGrafter"/>
</dbReference>
<evidence type="ECO:0000256" key="1">
    <source>
        <dbReference type="SAM" id="MobiDB-lite"/>
    </source>
</evidence>
<feature type="compositionally biased region" description="Low complexity" evidence="1">
    <location>
        <begin position="68"/>
        <end position="79"/>
    </location>
</feature>
<evidence type="ECO:0000313" key="3">
    <source>
        <dbReference type="Proteomes" id="UP000023152"/>
    </source>
</evidence>
<accession>X6NB35</accession>
<reference evidence="2 3" key="1">
    <citation type="journal article" date="2013" name="Curr. Biol.">
        <title>The Genome of the Foraminiferan Reticulomyxa filosa.</title>
        <authorList>
            <person name="Glockner G."/>
            <person name="Hulsmann N."/>
            <person name="Schleicher M."/>
            <person name="Noegel A.A."/>
            <person name="Eichinger L."/>
            <person name="Gallinger C."/>
            <person name="Pawlowski J."/>
            <person name="Sierra R."/>
            <person name="Euteneuer U."/>
            <person name="Pillet L."/>
            <person name="Moustafa A."/>
            <person name="Platzer M."/>
            <person name="Groth M."/>
            <person name="Szafranski K."/>
            <person name="Schliwa M."/>
        </authorList>
    </citation>
    <scope>NUCLEOTIDE SEQUENCE [LARGE SCALE GENOMIC DNA]</scope>
</reference>
<sequence>MQTLQSTPRQDSSARLSIPGASSSDAQTGLAVHGKAHTKNLSTLSILHLFPDLLNQIGDFHDVDEAENSNNANANNNINKTDNSDHSNNNNNNNNNDNSNGQSFMDSEHGKVNEGLSSNEDGKDKDKPQQQQLQQQQQQQQQQQLQQQQNNNETKPDKKIVLSDEHLYFDALSNDVWSFGVILLLVFGECAFLWMKPDGDKDPNYPYIMANLEDELRSVFHLPKKLSHSKSKKKKKKLLLMIFVPQDIRPTIKEIVEHPFFQNVCNNNDDNLPFSTPQLEMKTRPSKEDIH</sequence>
<gene>
    <name evidence="2" type="ORF">RFI_14672</name>
</gene>
<dbReference type="PANTHER" id="PTHR14596">
    <property type="entry name" value="ZINC FINGER PROTEIN"/>
    <property type="match status" value="1"/>
</dbReference>
<keyword evidence="3" id="KW-1185">Reference proteome</keyword>
<dbReference type="SUPFAM" id="SSF56112">
    <property type="entry name" value="Protein kinase-like (PK-like)"/>
    <property type="match status" value="1"/>
</dbReference>
<evidence type="ECO:0000313" key="2">
    <source>
        <dbReference type="EMBL" id="ETO22527.1"/>
    </source>
</evidence>
<feature type="compositionally biased region" description="Low complexity" evidence="1">
    <location>
        <begin position="86"/>
        <end position="100"/>
    </location>
</feature>
<dbReference type="AlphaFoldDB" id="X6NB35"/>
<name>X6NB35_RETFI</name>
<dbReference type="InterPro" id="IPR011009">
    <property type="entry name" value="Kinase-like_dom_sf"/>
</dbReference>
<feature type="compositionally biased region" description="Polar residues" evidence="1">
    <location>
        <begin position="1"/>
        <end position="27"/>
    </location>
</feature>
<dbReference type="PANTHER" id="PTHR14596:SF72">
    <property type="entry name" value="ZINC FINGER PROTEIN MSN2-RELATED"/>
    <property type="match status" value="1"/>
</dbReference>
<feature type="compositionally biased region" description="Low complexity" evidence="1">
    <location>
        <begin position="129"/>
        <end position="149"/>
    </location>
</feature>
<comment type="caution">
    <text evidence="2">The sequence shown here is derived from an EMBL/GenBank/DDBJ whole genome shotgun (WGS) entry which is preliminary data.</text>
</comment>
<organism evidence="2 3">
    <name type="scientific">Reticulomyxa filosa</name>
    <dbReference type="NCBI Taxonomy" id="46433"/>
    <lineage>
        <taxon>Eukaryota</taxon>
        <taxon>Sar</taxon>
        <taxon>Rhizaria</taxon>
        <taxon>Retaria</taxon>
        <taxon>Foraminifera</taxon>
        <taxon>Monothalamids</taxon>
        <taxon>Reticulomyxidae</taxon>
        <taxon>Reticulomyxa</taxon>
    </lineage>
</organism>
<feature type="region of interest" description="Disordered" evidence="1">
    <location>
        <begin position="1"/>
        <end position="31"/>
    </location>
</feature>
<feature type="region of interest" description="Disordered" evidence="1">
    <location>
        <begin position="65"/>
        <end position="156"/>
    </location>
</feature>
<dbReference type="GO" id="GO:0005634">
    <property type="term" value="C:nucleus"/>
    <property type="evidence" value="ECO:0007669"/>
    <property type="project" value="TreeGrafter"/>
</dbReference>
<protein>
    <submittedName>
        <fullName evidence="2">RNA recognition motif-containing protein RRM</fullName>
    </submittedName>
</protein>
<proteinExistence type="predicted"/>
<dbReference type="GO" id="GO:0000981">
    <property type="term" value="F:DNA-binding transcription factor activity, RNA polymerase II-specific"/>
    <property type="evidence" value="ECO:0007669"/>
    <property type="project" value="TreeGrafter"/>
</dbReference>
<dbReference type="GO" id="GO:0042594">
    <property type="term" value="P:response to starvation"/>
    <property type="evidence" value="ECO:0007669"/>
    <property type="project" value="TreeGrafter"/>
</dbReference>
<dbReference type="Proteomes" id="UP000023152">
    <property type="component" value="Unassembled WGS sequence"/>
</dbReference>
<dbReference type="Gene3D" id="1.10.510.10">
    <property type="entry name" value="Transferase(Phosphotransferase) domain 1"/>
    <property type="match status" value="1"/>
</dbReference>